<dbReference type="Gene3D" id="2.60.40.790">
    <property type="match status" value="1"/>
</dbReference>
<evidence type="ECO:0000256" key="1">
    <source>
        <dbReference type="PROSITE-ProRule" id="PRU00285"/>
    </source>
</evidence>
<protein>
    <submittedName>
        <fullName evidence="5">Uncharacterized protein</fullName>
    </submittedName>
</protein>
<sequence length="154" mass="17409">MEEKTKDNSSDVFAELAKVKSSPMPLKIEVADAPPLVEETEDESEGQLTVDVYRNGNDTIVVQSTVAGVSPEDLEINITNESVTIRGTRERTEKVEDKDYFYQECFWGKFSRSVILPFEVDPEKSTATVRNGVLTVRLPRLNRQKVKKLKVKTD</sequence>
<evidence type="ECO:0000313" key="6">
    <source>
        <dbReference type="Proteomes" id="UP000228812"/>
    </source>
</evidence>
<name>A0A2G9ZA38_9BACT</name>
<evidence type="ECO:0000313" key="5">
    <source>
        <dbReference type="EMBL" id="PIP29994.1"/>
    </source>
</evidence>
<dbReference type="InterPro" id="IPR007052">
    <property type="entry name" value="CS_dom"/>
</dbReference>
<dbReference type="AlphaFoldDB" id="A0A2G9ZA38"/>
<dbReference type="CDD" id="cd06464">
    <property type="entry name" value="ACD_sHsps-like"/>
    <property type="match status" value="1"/>
</dbReference>
<dbReference type="EMBL" id="PCRZ01000020">
    <property type="protein sequence ID" value="PIP29994.1"/>
    <property type="molecule type" value="Genomic_DNA"/>
</dbReference>
<comment type="similarity">
    <text evidence="1 2">Belongs to the small heat shock protein (HSP20) family.</text>
</comment>
<dbReference type="InterPro" id="IPR031107">
    <property type="entry name" value="Small_HSP"/>
</dbReference>
<organism evidence="5 6">
    <name type="scientific">Candidatus Jorgensenbacteria bacterium CG23_combo_of_CG06-09_8_20_14_all_54_14</name>
    <dbReference type="NCBI Taxonomy" id="1974595"/>
    <lineage>
        <taxon>Bacteria</taxon>
        <taxon>Candidatus Joergenseniibacteriota</taxon>
    </lineage>
</organism>
<proteinExistence type="inferred from homology"/>
<evidence type="ECO:0000256" key="2">
    <source>
        <dbReference type="RuleBase" id="RU003616"/>
    </source>
</evidence>
<feature type="domain" description="SHSP" evidence="3">
    <location>
        <begin position="41"/>
        <end position="154"/>
    </location>
</feature>
<evidence type="ECO:0000259" key="3">
    <source>
        <dbReference type="PROSITE" id="PS01031"/>
    </source>
</evidence>
<dbReference type="InterPro" id="IPR002068">
    <property type="entry name" value="A-crystallin/Hsp20_dom"/>
</dbReference>
<gene>
    <name evidence="5" type="ORF">COX26_01165</name>
</gene>
<dbReference type="SUPFAM" id="SSF49764">
    <property type="entry name" value="HSP20-like chaperones"/>
    <property type="match status" value="1"/>
</dbReference>
<dbReference type="PROSITE" id="PS01031">
    <property type="entry name" value="SHSP"/>
    <property type="match status" value="1"/>
</dbReference>
<dbReference type="PROSITE" id="PS51203">
    <property type="entry name" value="CS"/>
    <property type="match status" value="1"/>
</dbReference>
<dbReference type="Proteomes" id="UP000228812">
    <property type="component" value="Unassembled WGS sequence"/>
</dbReference>
<dbReference type="InterPro" id="IPR008978">
    <property type="entry name" value="HSP20-like_chaperone"/>
</dbReference>
<feature type="domain" description="CS" evidence="4">
    <location>
        <begin position="32"/>
        <end position="154"/>
    </location>
</feature>
<dbReference type="Pfam" id="PF00011">
    <property type="entry name" value="HSP20"/>
    <property type="match status" value="1"/>
</dbReference>
<evidence type="ECO:0000259" key="4">
    <source>
        <dbReference type="PROSITE" id="PS51203"/>
    </source>
</evidence>
<comment type="caution">
    <text evidence="5">The sequence shown here is derived from an EMBL/GenBank/DDBJ whole genome shotgun (WGS) entry which is preliminary data.</text>
</comment>
<accession>A0A2G9ZA38</accession>
<reference evidence="5 6" key="1">
    <citation type="submission" date="2017-09" db="EMBL/GenBank/DDBJ databases">
        <title>Depth-based differentiation of microbial function through sediment-hosted aquifers and enrichment of novel symbionts in the deep terrestrial subsurface.</title>
        <authorList>
            <person name="Probst A.J."/>
            <person name="Ladd B."/>
            <person name="Jarett J.K."/>
            <person name="Geller-Mcgrath D.E."/>
            <person name="Sieber C.M."/>
            <person name="Emerson J.B."/>
            <person name="Anantharaman K."/>
            <person name="Thomas B.C."/>
            <person name="Malmstrom R."/>
            <person name="Stieglmeier M."/>
            <person name="Klingl A."/>
            <person name="Woyke T."/>
            <person name="Ryan C.M."/>
            <person name="Banfield J.F."/>
        </authorList>
    </citation>
    <scope>NUCLEOTIDE SEQUENCE [LARGE SCALE GENOMIC DNA]</scope>
    <source>
        <strain evidence="5">CG23_combo_of_CG06-09_8_20_14_all_54_14</strain>
    </source>
</reference>
<dbReference type="PANTHER" id="PTHR11527">
    <property type="entry name" value="HEAT-SHOCK PROTEIN 20 FAMILY MEMBER"/>
    <property type="match status" value="1"/>
</dbReference>